<evidence type="ECO:0000256" key="1">
    <source>
        <dbReference type="SAM" id="MobiDB-lite"/>
    </source>
</evidence>
<protein>
    <submittedName>
        <fullName evidence="2">Uncharacterized protein</fullName>
    </submittedName>
</protein>
<gene>
    <name evidence="2" type="ORF">EWM64_g1718</name>
</gene>
<dbReference type="STRING" id="135208.A0A4Z0A7P9"/>
<feature type="region of interest" description="Disordered" evidence="1">
    <location>
        <begin position="486"/>
        <end position="590"/>
    </location>
</feature>
<evidence type="ECO:0000313" key="3">
    <source>
        <dbReference type="Proteomes" id="UP000298061"/>
    </source>
</evidence>
<feature type="region of interest" description="Disordered" evidence="1">
    <location>
        <begin position="197"/>
        <end position="235"/>
    </location>
</feature>
<proteinExistence type="predicted"/>
<evidence type="ECO:0000313" key="2">
    <source>
        <dbReference type="EMBL" id="TFY82301.1"/>
    </source>
</evidence>
<dbReference type="Proteomes" id="UP000298061">
    <property type="component" value="Unassembled WGS sequence"/>
</dbReference>
<comment type="caution">
    <text evidence="2">The sequence shown here is derived from an EMBL/GenBank/DDBJ whole genome shotgun (WGS) entry which is preliminary data.</text>
</comment>
<accession>A0A4Z0A7P9</accession>
<dbReference type="EMBL" id="SFCI01000122">
    <property type="protein sequence ID" value="TFY82301.1"/>
    <property type="molecule type" value="Genomic_DNA"/>
</dbReference>
<dbReference type="AlphaFoldDB" id="A0A4Z0A7P9"/>
<feature type="region of interest" description="Disordered" evidence="1">
    <location>
        <begin position="92"/>
        <end position="117"/>
    </location>
</feature>
<dbReference type="OrthoDB" id="3183767at2759"/>
<feature type="compositionally biased region" description="Polar residues" evidence="1">
    <location>
        <begin position="100"/>
        <end position="117"/>
    </location>
</feature>
<organism evidence="2 3">
    <name type="scientific">Hericium alpestre</name>
    <dbReference type="NCBI Taxonomy" id="135208"/>
    <lineage>
        <taxon>Eukaryota</taxon>
        <taxon>Fungi</taxon>
        <taxon>Dikarya</taxon>
        <taxon>Basidiomycota</taxon>
        <taxon>Agaricomycotina</taxon>
        <taxon>Agaricomycetes</taxon>
        <taxon>Russulales</taxon>
        <taxon>Hericiaceae</taxon>
        <taxon>Hericium</taxon>
    </lineage>
</organism>
<keyword evidence="3" id="KW-1185">Reference proteome</keyword>
<feature type="compositionally biased region" description="Acidic residues" evidence="1">
    <location>
        <begin position="510"/>
        <end position="519"/>
    </location>
</feature>
<sequence>MRKLAARDFEDLLQCAMPVFENLLGPPYDNIIQDLLFDLATWHALAKLRLHTDLSLEDFRTATTLLGQTVRKFVKKVCPDWDTRELPKEYAARGRRRQARTNQSGQSASTKELSTALGTKKRKTLNLLTYKWHSLGDYPDSIPYQGTTDSYSTQWSELEHRRSKRRFARSSKNNFVPQLAKQDVRERLIRRVQRRLDRARKEASLSAKMTGRRKEKVAANSDDPSDDPLPHTDPASHYHIAASARDHVDIPTWLAQHSDDPATEDFLPNLKSHLLARLRDVAYTGDEHSFTDEELDTILFAEDRMYQHKVLRINYTSYDLRRQQDSINPRTRADIMVLAHDTSANPYWYARVIGIFHFMVQLRGSLERPQRMDVLWVRWFGLDVDAPHGFAARRLPHIGFINQGPEAFGFLDPQVVIRGVHLIPHFSDGCTSDLLDASIARQPQEQDEDWAFHYVNIFVDRDMFMRFRGGGVGHKGTRHLDKILLADKQGGRPGDGAGARDNVGGRDSSDSSEEQSEGEQEGHSSASKAGSDDDDSEELHHEDDHEDEDEDEGHQEESSDSEEDLDPVERDPSDDEVDEDILEQAGFAPL</sequence>
<name>A0A4Z0A7P9_9AGAM</name>
<feature type="compositionally biased region" description="Acidic residues" evidence="1">
    <location>
        <begin position="544"/>
        <end position="582"/>
    </location>
</feature>
<reference evidence="2 3" key="1">
    <citation type="submission" date="2019-02" db="EMBL/GenBank/DDBJ databases">
        <title>Genome sequencing of the rare red list fungi Hericium alpestre (H. flagellum).</title>
        <authorList>
            <person name="Buettner E."/>
            <person name="Kellner H."/>
        </authorList>
    </citation>
    <scope>NUCLEOTIDE SEQUENCE [LARGE SCALE GENOMIC DNA]</scope>
    <source>
        <strain evidence="2 3">DSM 108284</strain>
    </source>
</reference>